<dbReference type="OrthoDB" id="1226227at2"/>
<keyword evidence="8" id="KW-1185">Reference proteome</keyword>
<keyword evidence="3 6" id="KW-0812">Transmembrane</keyword>
<feature type="transmembrane region" description="Helical" evidence="6">
    <location>
        <begin position="124"/>
        <end position="144"/>
    </location>
</feature>
<feature type="transmembrane region" description="Helical" evidence="6">
    <location>
        <begin position="374"/>
        <end position="391"/>
    </location>
</feature>
<feature type="transmembrane region" description="Helical" evidence="6">
    <location>
        <begin position="39"/>
        <end position="70"/>
    </location>
</feature>
<feature type="transmembrane region" description="Helical" evidence="6">
    <location>
        <begin position="7"/>
        <end position="27"/>
    </location>
</feature>
<accession>A0A0T5VW21</accession>
<comment type="subcellular location">
    <subcellularLocation>
        <location evidence="1">Cell membrane</location>
        <topology evidence="1">Multi-pass membrane protein</topology>
    </subcellularLocation>
</comment>
<keyword evidence="4 6" id="KW-1133">Transmembrane helix</keyword>
<protein>
    <submittedName>
        <fullName evidence="7">Uncharacterized protein</fullName>
    </submittedName>
</protein>
<evidence type="ECO:0000256" key="4">
    <source>
        <dbReference type="ARBA" id="ARBA00022989"/>
    </source>
</evidence>
<proteinExistence type="predicted"/>
<dbReference type="InterPro" id="IPR050833">
    <property type="entry name" value="Poly_Biosynth_Transport"/>
</dbReference>
<evidence type="ECO:0000313" key="7">
    <source>
        <dbReference type="EMBL" id="KRT18043.1"/>
    </source>
</evidence>
<evidence type="ECO:0000313" key="8">
    <source>
        <dbReference type="Proteomes" id="UP000051950"/>
    </source>
</evidence>
<dbReference type="EMBL" id="LMZQ01000001">
    <property type="protein sequence ID" value="KRT18043.1"/>
    <property type="molecule type" value="Genomic_DNA"/>
</dbReference>
<feature type="transmembrane region" description="Helical" evidence="6">
    <location>
        <begin position="339"/>
        <end position="362"/>
    </location>
</feature>
<feature type="transmembrane region" description="Helical" evidence="6">
    <location>
        <begin position="156"/>
        <end position="176"/>
    </location>
</feature>
<evidence type="ECO:0000256" key="2">
    <source>
        <dbReference type="ARBA" id="ARBA00022475"/>
    </source>
</evidence>
<feature type="transmembrane region" description="Helical" evidence="6">
    <location>
        <begin position="429"/>
        <end position="448"/>
    </location>
</feature>
<evidence type="ECO:0000256" key="5">
    <source>
        <dbReference type="ARBA" id="ARBA00023136"/>
    </source>
</evidence>
<feature type="transmembrane region" description="Helical" evidence="6">
    <location>
        <begin position="460"/>
        <end position="478"/>
    </location>
</feature>
<evidence type="ECO:0000256" key="6">
    <source>
        <dbReference type="SAM" id="Phobius"/>
    </source>
</evidence>
<reference evidence="7 8" key="1">
    <citation type="submission" date="2015-11" db="EMBL/GenBank/DDBJ databases">
        <title>Sequence of Pedobacter ginsenosidimutans.</title>
        <authorList>
            <person name="Carson E."/>
            <person name="Keyser V."/>
            <person name="Newman J."/>
            <person name="Miller J."/>
        </authorList>
    </citation>
    <scope>NUCLEOTIDE SEQUENCE [LARGE SCALE GENOMIC DNA]</scope>
    <source>
        <strain evidence="7 8">KACC 14530</strain>
    </source>
</reference>
<sequence>MNKRVIANVLSSGGQIACIGVVYFFLYKYLLKQLGVEMLGVWSVVMATSSIANIANFGVATSVVRFVALYLKEDTQDRINELIFTAVIFIAGFFSVLGLIILPSAHFILSRIIDVKYVDVALKILPFSLICLIVNAIAGVYASVLDGMQKNYIRSLIFTLSSIVLLGLTFLLTPTYGLKGVVFAQLAQSIFTILGCLFLVMKITKYNQLKWQWNKEIFKEIFAYGIKFQVISISAMLNEPVTKLLMAKFGGLQFTGYYEMANRLIMQLRGVIINANQSLMPLMVKSSEDQRMNKVDNLYKINFLAVAAVSLILLTMPVLASNVISKVWIGHHESMFDLILLLTAVSMYINLLCGPAYFSLLAEGILNPVIKSQIIIGVLNLILGFVLGKYFGGMGVVFGWLLAVLLGTVYLIRNYAINNRSLSKFKLSLGLNLILLTTLSFLIFKHFNRNFFSKYASYEVGYTIGYGLICLVFLFLIYKEIKNYDKEKSVSSL</sequence>
<feature type="transmembrane region" description="Helical" evidence="6">
    <location>
        <begin position="82"/>
        <end position="104"/>
    </location>
</feature>
<dbReference type="STRING" id="687842.ASU31_01790"/>
<comment type="caution">
    <text evidence="7">The sequence shown here is derived from an EMBL/GenBank/DDBJ whole genome shotgun (WGS) entry which is preliminary data.</text>
</comment>
<dbReference type="AlphaFoldDB" id="A0A0T5VW21"/>
<gene>
    <name evidence="7" type="ORF">ASU31_01790</name>
</gene>
<keyword evidence="5 6" id="KW-0472">Membrane</keyword>
<feature type="transmembrane region" description="Helical" evidence="6">
    <location>
        <begin position="301"/>
        <end position="319"/>
    </location>
</feature>
<evidence type="ECO:0000256" key="3">
    <source>
        <dbReference type="ARBA" id="ARBA00022692"/>
    </source>
</evidence>
<evidence type="ECO:0000256" key="1">
    <source>
        <dbReference type="ARBA" id="ARBA00004651"/>
    </source>
</evidence>
<keyword evidence="2" id="KW-1003">Cell membrane</keyword>
<dbReference type="Pfam" id="PF13440">
    <property type="entry name" value="Polysacc_synt_3"/>
    <property type="match status" value="1"/>
</dbReference>
<dbReference type="RefSeq" id="WP_057930673.1">
    <property type="nucleotide sequence ID" value="NZ_LMZQ01000001.1"/>
</dbReference>
<feature type="transmembrane region" description="Helical" evidence="6">
    <location>
        <begin position="182"/>
        <end position="201"/>
    </location>
</feature>
<organism evidence="7 8">
    <name type="scientific">Pedobacter ginsenosidimutans</name>
    <dbReference type="NCBI Taxonomy" id="687842"/>
    <lineage>
        <taxon>Bacteria</taxon>
        <taxon>Pseudomonadati</taxon>
        <taxon>Bacteroidota</taxon>
        <taxon>Sphingobacteriia</taxon>
        <taxon>Sphingobacteriales</taxon>
        <taxon>Sphingobacteriaceae</taxon>
        <taxon>Pedobacter</taxon>
    </lineage>
</organism>
<feature type="transmembrane region" description="Helical" evidence="6">
    <location>
        <begin position="397"/>
        <end position="417"/>
    </location>
</feature>
<dbReference type="PANTHER" id="PTHR30250">
    <property type="entry name" value="PST FAMILY PREDICTED COLANIC ACID TRANSPORTER"/>
    <property type="match status" value="1"/>
</dbReference>
<dbReference type="Proteomes" id="UP000051950">
    <property type="component" value="Unassembled WGS sequence"/>
</dbReference>
<dbReference type="GO" id="GO:0005886">
    <property type="term" value="C:plasma membrane"/>
    <property type="evidence" value="ECO:0007669"/>
    <property type="project" value="UniProtKB-SubCell"/>
</dbReference>
<name>A0A0T5VW21_9SPHI</name>
<dbReference type="PANTHER" id="PTHR30250:SF26">
    <property type="entry name" value="PSMA PROTEIN"/>
    <property type="match status" value="1"/>
</dbReference>